<feature type="region of interest" description="Disordered" evidence="1">
    <location>
        <begin position="133"/>
        <end position="157"/>
    </location>
</feature>
<evidence type="ECO:0000313" key="2">
    <source>
        <dbReference type="EMBL" id="CAJ1942635.1"/>
    </source>
</evidence>
<sequence>MHSVKVHLDDSDPTHIFAASKTNRNPTSSPFSHGRISLVELSSTVDSALRKGEAKLEIERRRYENVDEIEERTGFGPKSKSMRVFEMHERYGDGEIWLLLETKSHSAAKKAKGTANAMLCALLEPLKSLTTKDKGVAPVPSNFPKAVRHSQLEREPL</sequence>
<protein>
    <submittedName>
        <fullName evidence="2">Uncharacterized protein</fullName>
    </submittedName>
</protein>
<dbReference type="Proteomes" id="UP001189624">
    <property type="component" value="Chromosome 3"/>
</dbReference>
<name>A0AA86S5S1_9FABA</name>
<evidence type="ECO:0000313" key="3">
    <source>
        <dbReference type="Proteomes" id="UP001189624"/>
    </source>
</evidence>
<dbReference type="Gramene" id="rna-AYBTSS11_LOCUS10943">
    <property type="protein sequence ID" value="CAJ1942635.1"/>
    <property type="gene ID" value="gene-AYBTSS11_LOCUS10943"/>
</dbReference>
<reference evidence="2" key="1">
    <citation type="submission" date="2023-10" db="EMBL/GenBank/DDBJ databases">
        <authorList>
            <person name="Domelevo Entfellner J.-B."/>
        </authorList>
    </citation>
    <scope>NUCLEOTIDE SEQUENCE</scope>
</reference>
<keyword evidence="3" id="KW-1185">Reference proteome</keyword>
<dbReference type="AlphaFoldDB" id="A0AA86S5S1"/>
<organism evidence="2 3">
    <name type="scientific">Sphenostylis stenocarpa</name>
    <dbReference type="NCBI Taxonomy" id="92480"/>
    <lineage>
        <taxon>Eukaryota</taxon>
        <taxon>Viridiplantae</taxon>
        <taxon>Streptophyta</taxon>
        <taxon>Embryophyta</taxon>
        <taxon>Tracheophyta</taxon>
        <taxon>Spermatophyta</taxon>
        <taxon>Magnoliopsida</taxon>
        <taxon>eudicotyledons</taxon>
        <taxon>Gunneridae</taxon>
        <taxon>Pentapetalae</taxon>
        <taxon>rosids</taxon>
        <taxon>fabids</taxon>
        <taxon>Fabales</taxon>
        <taxon>Fabaceae</taxon>
        <taxon>Papilionoideae</taxon>
        <taxon>50 kb inversion clade</taxon>
        <taxon>NPAAA clade</taxon>
        <taxon>indigoferoid/millettioid clade</taxon>
        <taxon>Phaseoleae</taxon>
        <taxon>Sphenostylis</taxon>
    </lineage>
</organism>
<dbReference type="EMBL" id="OY731400">
    <property type="protein sequence ID" value="CAJ1942635.1"/>
    <property type="molecule type" value="Genomic_DNA"/>
</dbReference>
<accession>A0AA86S5S1</accession>
<proteinExistence type="predicted"/>
<evidence type="ECO:0000256" key="1">
    <source>
        <dbReference type="SAM" id="MobiDB-lite"/>
    </source>
</evidence>
<gene>
    <name evidence="2" type="ORF">AYBTSS11_LOCUS10943</name>
</gene>